<accession>A0ABQ5DWZ4</accession>
<organism evidence="1 2">
    <name type="scientific">Tanacetum coccineum</name>
    <dbReference type="NCBI Taxonomy" id="301880"/>
    <lineage>
        <taxon>Eukaryota</taxon>
        <taxon>Viridiplantae</taxon>
        <taxon>Streptophyta</taxon>
        <taxon>Embryophyta</taxon>
        <taxon>Tracheophyta</taxon>
        <taxon>Spermatophyta</taxon>
        <taxon>Magnoliopsida</taxon>
        <taxon>eudicotyledons</taxon>
        <taxon>Gunneridae</taxon>
        <taxon>Pentapetalae</taxon>
        <taxon>asterids</taxon>
        <taxon>campanulids</taxon>
        <taxon>Asterales</taxon>
        <taxon>Asteraceae</taxon>
        <taxon>Asteroideae</taxon>
        <taxon>Anthemideae</taxon>
        <taxon>Anthemidinae</taxon>
        <taxon>Tanacetum</taxon>
    </lineage>
</organism>
<proteinExistence type="predicted"/>
<dbReference type="EMBL" id="BQNB010015734">
    <property type="protein sequence ID" value="GJT43493.1"/>
    <property type="molecule type" value="Genomic_DNA"/>
</dbReference>
<reference evidence="1" key="2">
    <citation type="submission" date="2022-01" db="EMBL/GenBank/DDBJ databases">
        <authorList>
            <person name="Yamashiro T."/>
            <person name="Shiraishi A."/>
            <person name="Satake H."/>
            <person name="Nakayama K."/>
        </authorList>
    </citation>
    <scope>NUCLEOTIDE SEQUENCE</scope>
</reference>
<evidence type="ECO:0000313" key="1">
    <source>
        <dbReference type="EMBL" id="GJT43493.1"/>
    </source>
</evidence>
<protein>
    <recommendedName>
        <fullName evidence="3">Transposase (Putative), gypsy type</fullName>
    </recommendedName>
</protein>
<reference evidence="1" key="1">
    <citation type="journal article" date="2022" name="Int. J. Mol. Sci.">
        <title>Draft Genome of Tanacetum Coccineum: Genomic Comparison of Closely Related Tanacetum-Family Plants.</title>
        <authorList>
            <person name="Yamashiro T."/>
            <person name="Shiraishi A."/>
            <person name="Nakayama K."/>
            <person name="Satake H."/>
        </authorList>
    </citation>
    <scope>NUCLEOTIDE SEQUENCE</scope>
</reference>
<dbReference type="Proteomes" id="UP001151760">
    <property type="component" value="Unassembled WGS sequence"/>
</dbReference>
<keyword evidence="2" id="KW-1185">Reference proteome</keyword>
<evidence type="ECO:0008006" key="3">
    <source>
        <dbReference type="Google" id="ProtNLM"/>
    </source>
</evidence>
<sequence length="176" mass="20112">MGRDTIQLENAVSTISQEYLLEFTSEYGIPEDLHPELPGLEDTIVDFPEGKVGVYTRFFEFANFRIPISQFLFDILGYYQIHLSQLSVIGTTKDGMPTMNSYSAANVTVLDTRRTPIQKQPEALLCLVGLSRRYFLGHDVYPTFLYDDDRDMDLFNLISAPVRNDKSDDLIEIKVL</sequence>
<comment type="caution">
    <text evidence="1">The sequence shown here is derived from an EMBL/GenBank/DDBJ whole genome shotgun (WGS) entry which is preliminary data.</text>
</comment>
<gene>
    <name evidence="1" type="ORF">Tco_0952208</name>
</gene>
<name>A0ABQ5DWZ4_9ASTR</name>
<evidence type="ECO:0000313" key="2">
    <source>
        <dbReference type="Proteomes" id="UP001151760"/>
    </source>
</evidence>